<evidence type="ECO:0000256" key="7">
    <source>
        <dbReference type="RuleBase" id="RU363032"/>
    </source>
</evidence>
<name>A0A9D2JIP4_9ENTE</name>
<proteinExistence type="inferred from homology"/>
<feature type="transmembrane region" description="Helical" evidence="7">
    <location>
        <begin position="9"/>
        <end position="26"/>
    </location>
</feature>
<evidence type="ECO:0000259" key="8">
    <source>
        <dbReference type="PROSITE" id="PS50928"/>
    </source>
</evidence>
<feature type="transmembrane region" description="Helical" evidence="7">
    <location>
        <begin position="218"/>
        <end position="245"/>
    </location>
</feature>
<evidence type="ECO:0000256" key="1">
    <source>
        <dbReference type="ARBA" id="ARBA00004651"/>
    </source>
</evidence>
<feature type="transmembrane region" description="Helical" evidence="7">
    <location>
        <begin position="64"/>
        <end position="83"/>
    </location>
</feature>
<evidence type="ECO:0000256" key="5">
    <source>
        <dbReference type="ARBA" id="ARBA00022989"/>
    </source>
</evidence>
<keyword evidence="2 7" id="KW-0813">Transport</keyword>
<dbReference type="AlphaFoldDB" id="A0A9D2JIP4"/>
<dbReference type="InterPro" id="IPR000515">
    <property type="entry name" value="MetI-like"/>
</dbReference>
<feature type="transmembrane region" description="Helical" evidence="7">
    <location>
        <begin position="167"/>
        <end position="193"/>
    </location>
</feature>
<keyword evidence="5 7" id="KW-1133">Transmembrane helix</keyword>
<dbReference type="CDD" id="cd06261">
    <property type="entry name" value="TM_PBP2"/>
    <property type="match status" value="1"/>
</dbReference>
<dbReference type="InterPro" id="IPR035906">
    <property type="entry name" value="MetI-like_sf"/>
</dbReference>
<protein>
    <submittedName>
        <fullName evidence="9">ABC transporter permease</fullName>
    </submittedName>
</protein>
<reference evidence="9" key="1">
    <citation type="journal article" date="2021" name="PeerJ">
        <title>Extensive microbial diversity within the chicken gut microbiome revealed by metagenomics and culture.</title>
        <authorList>
            <person name="Gilroy R."/>
            <person name="Ravi A."/>
            <person name="Getino M."/>
            <person name="Pursley I."/>
            <person name="Horton D.L."/>
            <person name="Alikhan N.F."/>
            <person name="Baker D."/>
            <person name="Gharbi K."/>
            <person name="Hall N."/>
            <person name="Watson M."/>
            <person name="Adriaenssens E.M."/>
            <person name="Foster-Nyarko E."/>
            <person name="Jarju S."/>
            <person name="Secka A."/>
            <person name="Antonio M."/>
            <person name="Oren A."/>
            <person name="Chaudhuri R.R."/>
            <person name="La Ragione R."/>
            <person name="Hildebrand F."/>
            <person name="Pallen M.J."/>
        </authorList>
    </citation>
    <scope>NUCLEOTIDE SEQUENCE</scope>
    <source>
        <strain evidence="9">CHK172-16539</strain>
    </source>
</reference>
<keyword evidence="4 7" id="KW-0812">Transmembrane</keyword>
<keyword evidence="6 7" id="KW-0472">Membrane</keyword>
<organism evidence="9 10">
    <name type="scientific">Candidatus Enterococcus avicola</name>
    <dbReference type="NCBI Taxonomy" id="2838561"/>
    <lineage>
        <taxon>Bacteria</taxon>
        <taxon>Bacillati</taxon>
        <taxon>Bacillota</taxon>
        <taxon>Bacilli</taxon>
        <taxon>Lactobacillales</taxon>
        <taxon>Enterococcaceae</taxon>
        <taxon>Enterococcus</taxon>
    </lineage>
</organism>
<comment type="caution">
    <text evidence="9">The sequence shown here is derived from an EMBL/GenBank/DDBJ whole genome shotgun (WGS) entry which is preliminary data.</text>
</comment>
<evidence type="ECO:0000313" key="9">
    <source>
        <dbReference type="EMBL" id="HIZ53533.1"/>
    </source>
</evidence>
<dbReference type="Gene3D" id="1.10.3720.10">
    <property type="entry name" value="MetI-like"/>
    <property type="match status" value="1"/>
</dbReference>
<comment type="similarity">
    <text evidence="7">Belongs to the binding-protein-dependent transport system permease family.</text>
</comment>
<feature type="transmembrane region" description="Helical" evidence="7">
    <location>
        <begin position="95"/>
        <end position="117"/>
    </location>
</feature>
<dbReference type="GO" id="GO:0005886">
    <property type="term" value="C:plasma membrane"/>
    <property type="evidence" value="ECO:0007669"/>
    <property type="project" value="UniProtKB-SubCell"/>
</dbReference>
<dbReference type="Pfam" id="PF00528">
    <property type="entry name" value="BPD_transp_1"/>
    <property type="match status" value="1"/>
</dbReference>
<gene>
    <name evidence="9" type="ORF">IAA20_06290</name>
</gene>
<dbReference type="SUPFAM" id="SSF161098">
    <property type="entry name" value="MetI-like"/>
    <property type="match status" value="1"/>
</dbReference>
<evidence type="ECO:0000256" key="3">
    <source>
        <dbReference type="ARBA" id="ARBA00022475"/>
    </source>
</evidence>
<evidence type="ECO:0000256" key="6">
    <source>
        <dbReference type="ARBA" id="ARBA00023136"/>
    </source>
</evidence>
<dbReference type="EMBL" id="DXBN01000139">
    <property type="protein sequence ID" value="HIZ53533.1"/>
    <property type="molecule type" value="Genomic_DNA"/>
</dbReference>
<dbReference type="GO" id="GO:0055085">
    <property type="term" value="P:transmembrane transport"/>
    <property type="evidence" value="ECO:0007669"/>
    <property type="project" value="InterPro"/>
</dbReference>
<sequence>MKKDGVKRLLGGFLAIGLFLIVWWIGHQVLQKPLLPSPIEVLKRIPSLYEKEILIHLQVSSYRIFLGMLYALVGGFFLGLLMGSLPKWKYFFDPLIYLTYPIPKMALLPIVMLLGGLGDGSKITMIVLIVLPQITISVRDAVRNIPSNYYDVYRLIQASKWQQFRNITFPATLPGIISGARVSLGTAISILFFTENYGTEYGMGYFIMDSWTRMDYGAMYAGILILSGFGLLLFLLLDLFSWWICKWQRTTD</sequence>
<dbReference type="PANTHER" id="PTHR30151:SF0">
    <property type="entry name" value="ABC TRANSPORTER PERMEASE PROTEIN MJ0413-RELATED"/>
    <property type="match status" value="1"/>
</dbReference>
<accession>A0A9D2JIP4</accession>
<feature type="domain" description="ABC transmembrane type-1" evidence="8">
    <location>
        <begin position="57"/>
        <end position="237"/>
    </location>
</feature>
<evidence type="ECO:0000313" key="10">
    <source>
        <dbReference type="Proteomes" id="UP000824063"/>
    </source>
</evidence>
<dbReference type="Proteomes" id="UP000824063">
    <property type="component" value="Unassembled WGS sequence"/>
</dbReference>
<dbReference type="PANTHER" id="PTHR30151">
    <property type="entry name" value="ALKANE SULFONATE ABC TRANSPORTER-RELATED, MEMBRANE SUBUNIT"/>
    <property type="match status" value="1"/>
</dbReference>
<evidence type="ECO:0000256" key="2">
    <source>
        <dbReference type="ARBA" id="ARBA00022448"/>
    </source>
</evidence>
<reference evidence="9" key="2">
    <citation type="submission" date="2021-04" db="EMBL/GenBank/DDBJ databases">
        <authorList>
            <person name="Gilroy R."/>
        </authorList>
    </citation>
    <scope>NUCLEOTIDE SEQUENCE</scope>
    <source>
        <strain evidence="9">CHK172-16539</strain>
    </source>
</reference>
<keyword evidence="3" id="KW-1003">Cell membrane</keyword>
<comment type="subcellular location">
    <subcellularLocation>
        <location evidence="1 7">Cell membrane</location>
        <topology evidence="1 7">Multi-pass membrane protein</topology>
    </subcellularLocation>
</comment>
<dbReference type="PROSITE" id="PS50928">
    <property type="entry name" value="ABC_TM1"/>
    <property type="match status" value="1"/>
</dbReference>
<evidence type="ECO:0000256" key="4">
    <source>
        <dbReference type="ARBA" id="ARBA00022692"/>
    </source>
</evidence>